<accession>A0AAW2Y7C7</accession>
<name>A0AAW2Y7C7_9LAMI</name>
<dbReference type="PANTHER" id="PTHR33156:SF2">
    <property type="entry name" value="OS01G0738000 PROTEIN"/>
    <property type="match status" value="1"/>
</dbReference>
<dbReference type="InterPro" id="IPR043459">
    <property type="entry name" value="NFD6/NOXY2-like"/>
</dbReference>
<evidence type="ECO:0000313" key="1">
    <source>
        <dbReference type="EMBL" id="KAL0461683.1"/>
    </source>
</evidence>
<gene>
    <name evidence="1" type="ORF">Slati_0055900</name>
</gene>
<dbReference type="GO" id="GO:0005739">
    <property type="term" value="C:mitochondrion"/>
    <property type="evidence" value="ECO:0007669"/>
    <property type="project" value="TreeGrafter"/>
</dbReference>
<proteinExistence type="predicted"/>
<reference evidence="1" key="2">
    <citation type="journal article" date="2024" name="Plant">
        <title>Genomic evolution and insights into agronomic trait innovations of Sesamum species.</title>
        <authorList>
            <person name="Miao H."/>
            <person name="Wang L."/>
            <person name="Qu L."/>
            <person name="Liu H."/>
            <person name="Sun Y."/>
            <person name="Le M."/>
            <person name="Wang Q."/>
            <person name="Wei S."/>
            <person name="Zheng Y."/>
            <person name="Lin W."/>
            <person name="Duan Y."/>
            <person name="Cao H."/>
            <person name="Xiong S."/>
            <person name="Wang X."/>
            <person name="Wei L."/>
            <person name="Li C."/>
            <person name="Ma Q."/>
            <person name="Ju M."/>
            <person name="Zhao R."/>
            <person name="Li G."/>
            <person name="Mu C."/>
            <person name="Tian Q."/>
            <person name="Mei H."/>
            <person name="Zhang T."/>
            <person name="Gao T."/>
            <person name="Zhang H."/>
        </authorList>
    </citation>
    <scope>NUCLEOTIDE SEQUENCE</scope>
    <source>
        <strain evidence="1">KEN1</strain>
    </source>
</reference>
<reference evidence="1" key="1">
    <citation type="submission" date="2020-06" db="EMBL/GenBank/DDBJ databases">
        <authorList>
            <person name="Li T."/>
            <person name="Hu X."/>
            <person name="Zhang T."/>
            <person name="Song X."/>
            <person name="Zhang H."/>
            <person name="Dai N."/>
            <person name="Sheng W."/>
            <person name="Hou X."/>
            <person name="Wei L."/>
        </authorList>
    </citation>
    <scope>NUCLEOTIDE SEQUENCE</scope>
    <source>
        <strain evidence="1">KEN1</strain>
        <tissue evidence="1">Leaf</tissue>
    </source>
</reference>
<dbReference type="AlphaFoldDB" id="A0AAW2Y7C7"/>
<protein>
    <submittedName>
        <fullName evidence="1">Protein NUCLEAR FUSION defective, chloroplastic/mitochondrial</fullName>
    </submittedName>
</protein>
<sequence>MASNCARNIVNRSISSAKTLLCRAQSSHSVASGRSNFTGLAPTNLPLSLRRRLFFSARLPVEVGCAESLMPLHSATASALLKSMLSSKVGRWGFLSEGMTKCFLQFPSVLALVWVSSFIYSDFHIYYNIILLFRIDIFILK</sequence>
<dbReference type="PANTHER" id="PTHR33156">
    <property type="entry name" value="OS02G0230000 PROTEIN"/>
    <property type="match status" value="1"/>
</dbReference>
<comment type="caution">
    <text evidence="1">The sequence shown here is derived from an EMBL/GenBank/DDBJ whole genome shotgun (WGS) entry which is preliminary data.</text>
</comment>
<dbReference type="EMBL" id="JACGWN010000001">
    <property type="protein sequence ID" value="KAL0461683.1"/>
    <property type="molecule type" value="Genomic_DNA"/>
</dbReference>
<organism evidence="1">
    <name type="scientific">Sesamum latifolium</name>
    <dbReference type="NCBI Taxonomy" id="2727402"/>
    <lineage>
        <taxon>Eukaryota</taxon>
        <taxon>Viridiplantae</taxon>
        <taxon>Streptophyta</taxon>
        <taxon>Embryophyta</taxon>
        <taxon>Tracheophyta</taxon>
        <taxon>Spermatophyta</taxon>
        <taxon>Magnoliopsida</taxon>
        <taxon>eudicotyledons</taxon>
        <taxon>Gunneridae</taxon>
        <taxon>Pentapetalae</taxon>
        <taxon>asterids</taxon>
        <taxon>lamiids</taxon>
        <taxon>Lamiales</taxon>
        <taxon>Pedaliaceae</taxon>
        <taxon>Sesamum</taxon>
    </lineage>
</organism>